<evidence type="ECO:0008006" key="4">
    <source>
        <dbReference type="Google" id="ProtNLM"/>
    </source>
</evidence>
<feature type="signal peptide" evidence="1">
    <location>
        <begin position="1"/>
        <end position="18"/>
    </location>
</feature>
<sequence length="257" mass="28198">MKKILVALLTFVSLSSFAQSPVAARLSSGYDVGMAYTPQHYNPSITYYQLLNTGNRRLFALGWTLRAGAFYGDNLNYYTAPARLTRGKTGFGALGAPLIDKNIDTMRYDYVSMTSISAGIRAQLNLGIVEIGASADLIGLTLGKSRIGRYKSSTGQYTVKNATGGDSLTLYFQGVNTFQKTSPSTFNVRLLGDNDIGTLATEVYARVYITQRFAVKAGYQWLTTETSAANRDVVADNNRFRHRVGMGYLALTFPVFF</sequence>
<evidence type="ECO:0000313" key="2">
    <source>
        <dbReference type="EMBL" id="MBD2700515.1"/>
    </source>
</evidence>
<gene>
    <name evidence="2" type="ORF">IC229_07710</name>
</gene>
<name>A0A927AS07_9BACT</name>
<accession>A0A927AS07</accession>
<dbReference type="EMBL" id="JACWZY010000005">
    <property type="protein sequence ID" value="MBD2700515.1"/>
    <property type="molecule type" value="Genomic_DNA"/>
</dbReference>
<protein>
    <recommendedName>
        <fullName evidence="4">Outer membrane beta-barrel protein</fullName>
    </recommendedName>
</protein>
<proteinExistence type="predicted"/>
<dbReference type="Proteomes" id="UP000598820">
    <property type="component" value="Unassembled WGS sequence"/>
</dbReference>
<reference evidence="2" key="1">
    <citation type="submission" date="2020-09" db="EMBL/GenBank/DDBJ databases">
        <authorList>
            <person name="Kim M.K."/>
        </authorList>
    </citation>
    <scope>NUCLEOTIDE SEQUENCE</scope>
    <source>
        <strain evidence="2">BT702</strain>
    </source>
</reference>
<feature type="chain" id="PRO_5037918770" description="Outer membrane beta-barrel protein" evidence="1">
    <location>
        <begin position="19"/>
        <end position="257"/>
    </location>
</feature>
<evidence type="ECO:0000313" key="3">
    <source>
        <dbReference type="Proteomes" id="UP000598820"/>
    </source>
</evidence>
<evidence type="ECO:0000256" key="1">
    <source>
        <dbReference type="SAM" id="SignalP"/>
    </source>
</evidence>
<keyword evidence="3" id="KW-1185">Reference proteome</keyword>
<keyword evidence="1" id="KW-0732">Signal</keyword>
<dbReference type="AlphaFoldDB" id="A0A927AS07"/>
<dbReference type="RefSeq" id="WP_190886380.1">
    <property type="nucleotide sequence ID" value="NZ_JACWZY010000005.1"/>
</dbReference>
<comment type="caution">
    <text evidence="2">The sequence shown here is derived from an EMBL/GenBank/DDBJ whole genome shotgun (WGS) entry which is preliminary data.</text>
</comment>
<organism evidence="2 3">
    <name type="scientific">Spirosoma profusum</name>
    <dbReference type="NCBI Taxonomy" id="2771354"/>
    <lineage>
        <taxon>Bacteria</taxon>
        <taxon>Pseudomonadati</taxon>
        <taxon>Bacteroidota</taxon>
        <taxon>Cytophagia</taxon>
        <taxon>Cytophagales</taxon>
        <taxon>Cytophagaceae</taxon>
        <taxon>Spirosoma</taxon>
    </lineage>
</organism>